<proteinExistence type="predicted"/>
<dbReference type="EMBL" id="VSSQ01059714">
    <property type="protein sequence ID" value="MPN13229.1"/>
    <property type="molecule type" value="Genomic_DNA"/>
</dbReference>
<gene>
    <name evidence="1" type="ORF">SDC9_160550</name>
</gene>
<protein>
    <submittedName>
        <fullName evidence="1">Uncharacterized protein</fullName>
    </submittedName>
</protein>
<name>A0A645FIQ2_9ZZZZ</name>
<reference evidence="1" key="1">
    <citation type="submission" date="2019-08" db="EMBL/GenBank/DDBJ databases">
        <authorList>
            <person name="Kucharzyk K."/>
            <person name="Murdoch R.W."/>
            <person name="Higgins S."/>
            <person name="Loffler F."/>
        </authorList>
    </citation>
    <scope>NUCLEOTIDE SEQUENCE</scope>
</reference>
<organism evidence="1">
    <name type="scientific">bioreactor metagenome</name>
    <dbReference type="NCBI Taxonomy" id="1076179"/>
    <lineage>
        <taxon>unclassified sequences</taxon>
        <taxon>metagenomes</taxon>
        <taxon>ecological metagenomes</taxon>
    </lineage>
</organism>
<dbReference type="AlphaFoldDB" id="A0A645FIQ2"/>
<comment type="caution">
    <text evidence="1">The sequence shown here is derived from an EMBL/GenBank/DDBJ whole genome shotgun (WGS) entry which is preliminary data.</text>
</comment>
<sequence length="164" mass="17671">MRACVVKDHQVADLYLRQMTVDGKFIIVLAQGARYIVYGGEGRFPFARDGDVVIGAIHGRAHQVDSGGIQANVSLVRVFFVHGAGDEPAVGAGHIAAQLGLDGNSRGICIPKAPVKVFLHAFTDQIDIRRLFIRPVGDADAARQVDKIKRKAAFLCQLLAGLIQ</sequence>
<evidence type="ECO:0000313" key="1">
    <source>
        <dbReference type="EMBL" id="MPN13229.1"/>
    </source>
</evidence>
<accession>A0A645FIQ2</accession>